<name>A0A944GSV8_9HYPH</name>
<evidence type="ECO:0000313" key="6">
    <source>
        <dbReference type="Proteomes" id="UP000705379"/>
    </source>
</evidence>
<dbReference type="Proteomes" id="UP000705379">
    <property type="component" value="Unassembled WGS sequence"/>
</dbReference>
<accession>A0A944GSV8</accession>
<dbReference type="EMBL" id="QTKU01000002">
    <property type="protein sequence ID" value="MBS8260572.1"/>
    <property type="molecule type" value="Genomic_DNA"/>
</dbReference>
<evidence type="ECO:0000259" key="4">
    <source>
        <dbReference type="PROSITE" id="PS51462"/>
    </source>
</evidence>
<dbReference type="RefSeq" id="WP_213216083.1">
    <property type="nucleotide sequence ID" value="NZ_QTKU01000002.1"/>
</dbReference>
<comment type="similarity">
    <text evidence="3">Belongs to the Nudix hydrolase family.</text>
</comment>
<dbReference type="AlphaFoldDB" id="A0A944GSV8"/>
<evidence type="ECO:0000256" key="3">
    <source>
        <dbReference type="RuleBase" id="RU003476"/>
    </source>
</evidence>
<dbReference type="PRINTS" id="PR00502">
    <property type="entry name" value="NUDIXFAMILY"/>
</dbReference>
<dbReference type="PROSITE" id="PS51462">
    <property type="entry name" value="NUDIX"/>
    <property type="match status" value="1"/>
</dbReference>
<dbReference type="InterPro" id="IPR020084">
    <property type="entry name" value="NUDIX_hydrolase_CS"/>
</dbReference>
<comment type="cofactor">
    <cofactor evidence="1">
        <name>Mg(2+)</name>
        <dbReference type="ChEBI" id="CHEBI:18420"/>
    </cofactor>
</comment>
<dbReference type="Pfam" id="PF00293">
    <property type="entry name" value="NUDIX"/>
    <property type="match status" value="1"/>
</dbReference>
<dbReference type="GO" id="GO:0016787">
    <property type="term" value="F:hydrolase activity"/>
    <property type="evidence" value="ECO:0007669"/>
    <property type="project" value="UniProtKB-KW"/>
</dbReference>
<gene>
    <name evidence="5" type="ORF">DYI23_10110</name>
</gene>
<dbReference type="InterPro" id="IPR015797">
    <property type="entry name" value="NUDIX_hydrolase-like_dom_sf"/>
</dbReference>
<dbReference type="PANTHER" id="PTHR43046:SF16">
    <property type="entry name" value="ADP-RIBOSE PYROPHOSPHATASE YJHB-RELATED"/>
    <property type="match status" value="1"/>
</dbReference>
<dbReference type="CDD" id="cd04680">
    <property type="entry name" value="NUDIX_Hydrolase"/>
    <property type="match status" value="1"/>
</dbReference>
<protein>
    <submittedName>
        <fullName evidence="5">NUDIX domain-containing protein</fullName>
    </submittedName>
</protein>
<dbReference type="Gene3D" id="3.90.79.10">
    <property type="entry name" value="Nucleoside Triphosphate Pyrophosphohydrolase"/>
    <property type="match status" value="1"/>
</dbReference>
<organism evidence="5 6">
    <name type="scientific">Roseibium polysiphoniae</name>
    <dbReference type="NCBI Taxonomy" id="2571221"/>
    <lineage>
        <taxon>Bacteria</taxon>
        <taxon>Pseudomonadati</taxon>
        <taxon>Pseudomonadota</taxon>
        <taxon>Alphaproteobacteria</taxon>
        <taxon>Hyphomicrobiales</taxon>
        <taxon>Stappiaceae</taxon>
        <taxon>Roseibium</taxon>
    </lineage>
</organism>
<keyword evidence="2 3" id="KW-0378">Hydrolase</keyword>
<proteinExistence type="inferred from homology"/>
<reference evidence="5" key="2">
    <citation type="journal article" date="2021" name="Microorganisms">
        <title>Bacterial Dimethylsulfoniopropionate Biosynthesis in the East China Sea.</title>
        <authorList>
            <person name="Liu J."/>
            <person name="Zhang Y."/>
            <person name="Liu J."/>
            <person name="Zhong H."/>
            <person name="Williams B.T."/>
            <person name="Zheng Y."/>
            <person name="Curson A.R.J."/>
            <person name="Sun C."/>
            <person name="Sun H."/>
            <person name="Song D."/>
            <person name="Wagner Mackenzie B."/>
            <person name="Bermejo Martinez A."/>
            <person name="Todd J.D."/>
            <person name="Zhang X.H."/>
        </authorList>
    </citation>
    <scope>NUCLEOTIDE SEQUENCE</scope>
    <source>
        <strain evidence="5">AESS21</strain>
    </source>
</reference>
<comment type="caution">
    <text evidence="5">The sequence shown here is derived from an EMBL/GenBank/DDBJ whole genome shotgun (WGS) entry which is preliminary data.</text>
</comment>
<feature type="domain" description="Nudix hydrolase" evidence="4">
    <location>
        <begin position="26"/>
        <end position="152"/>
    </location>
</feature>
<evidence type="ECO:0000313" key="5">
    <source>
        <dbReference type="EMBL" id="MBS8260572.1"/>
    </source>
</evidence>
<dbReference type="InterPro" id="IPR000086">
    <property type="entry name" value="NUDIX_hydrolase_dom"/>
</dbReference>
<dbReference type="PROSITE" id="PS00893">
    <property type="entry name" value="NUDIX_BOX"/>
    <property type="match status" value="1"/>
</dbReference>
<dbReference type="InterPro" id="IPR020476">
    <property type="entry name" value="Nudix_hydrolase"/>
</dbReference>
<dbReference type="PANTHER" id="PTHR43046">
    <property type="entry name" value="GDP-MANNOSE MANNOSYL HYDROLASE"/>
    <property type="match status" value="1"/>
</dbReference>
<sequence length="163" mass="18032">MLKFFSYLPKGLTKRLVQGQALLRNPYCLGVRVLVRNADGAVLLVRHSYLPGWYLPGGGVDKGETMAAAAARELVEEVGIRCSSLPKLLGVYLNREAFGRDHIGFYEAVSWTQTADFMQPNEEILEAGFFALDQLPEETTAATRRRLSELARGVLGATEDGIW</sequence>
<evidence type="ECO:0000256" key="2">
    <source>
        <dbReference type="ARBA" id="ARBA00022801"/>
    </source>
</evidence>
<dbReference type="SUPFAM" id="SSF55811">
    <property type="entry name" value="Nudix"/>
    <property type="match status" value="1"/>
</dbReference>
<evidence type="ECO:0000256" key="1">
    <source>
        <dbReference type="ARBA" id="ARBA00001946"/>
    </source>
</evidence>
<reference evidence="5" key="1">
    <citation type="submission" date="2018-08" db="EMBL/GenBank/DDBJ databases">
        <authorList>
            <person name="Jin W."/>
            <person name="Wang H."/>
            <person name="Yang Y."/>
            <person name="Li M."/>
            <person name="Liu J."/>
        </authorList>
    </citation>
    <scope>NUCLEOTIDE SEQUENCE</scope>
    <source>
        <strain evidence="5">AESS21</strain>
    </source>
</reference>